<proteinExistence type="predicted"/>
<feature type="compositionally biased region" description="Basic and acidic residues" evidence="1">
    <location>
        <begin position="36"/>
        <end position="64"/>
    </location>
</feature>
<protein>
    <recommendedName>
        <fullName evidence="5">NYN domain-containing protein</fullName>
    </recommendedName>
</protein>
<keyword evidence="2" id="KW-0812">Transmembrane</keyword>
<evidence type="ECO:0000313" key="3">
    <source>
        <dbReference type="EnsemblPlants" id="Bra009784.1-P"/>
    </source>
</evidence>
<dbReference type="Gramene" id="Bra009784.1">
    <property type="protein sequence ID" value="Bra009784.1-P"/>
    <property type="gene ID" value="Bra009784"/>
</dbReference>
<dbReference type="InParanoid" id="M4CZY7"/>
<reference evidence="3 4" key="2">
    <citation type="journal article" date="2018" name="Hortic Res">
        <title>Improved Brassica rapa reference genome by single-molecule sequencing and chromosome conformation capture technologies.</title>
        <authorList>
            <person name="Zhang L."/>
            <person name="Cai X."/>
            <person name="Wu J."/>
            <person name="Liu M."/>
            <person name="Grob S."/>
            <person name="Cheng F."/>
            <person name="Liang J."/>
            <person name="Cai C."/>
            <person name="Liu Z."/>
            <person name="Liu B."/>
            <person name="Wang F."/>
            <person name="Li S."/>
            <person name="Liu F."/>
            <person name="Li X."/>
            <person name="Cheng L."/>
            <person name="Yang W."/>
            <person name="Li M.H."/>
            <person name="Grossniklaus U."/>
            <person name="Zheng H."/>
            <person name="Wang X."/>
        </authorList>
    </citation>
    <scope>NUCLEOTIDE SEQUENCE [LARGE SCALE GENOMIC DNA]</scope>
    <source>
        <strain evidence="3 4">cv. Chiifu-401-42</strain>
    </source>
</reference>
<feature type="region of interest" description="Disordered" evidence="1">
    <location>
        <begin position="195"/>
        <end position="253"/>
    </location>
</feature>
<feature type="transmembrane region" description="Helical" evidence="2">
    <location>
        <begin position="106"/>
        <end position="129"/>
    </location>
</feature>
<dbReference type="HOGENOM" id="CLU_349309_0_0_1"/>
<feature type="region of interest" description="Disordered" evidence="1">
    <location>
        <begin position="498"/>
        <end position="572"/>
    </location>
</feature>
<feature type="region of interest" description="Disordered" evidence="1">
    <location>
        <begin position="304"/>
        <end position="341"/>
    </location>
</feature>
<dbReference type="AlphaFoldDB" id="M4CZY7"/>
<keyword evidence="2" id="KW-0472">Membrane</keyword>
<evidence type="ECO:0000256" key="1">
    <source>
        <dbReference type="SAM" id="MobiDB-lite"/>
    </source>
</evidence>
<evidence type="ECO:0000313" key="4">
    <source>
        <dbReference type="Proteomes" id="UP000011750"/>
    </source>
</evidence>
<dbReference type="Proteomes" id="UP000011750">
    <property type="component" value="Chromosome A06"/>
</dbReference>
<evidence type="ECO:0000256" key="2">
    <source>
        <dbReference type="SAM" id="Phobius"/>
    </source>
</evidence>
<name>M4CZY7_BRACM</name>
<organism evidence="3 4">
    <name type="scientific">Brassica campestris</name>
    <name type="common">Field mustard</name>
    <dbReference type="NCBI Taxonomy" id="3711"/>
    <lineage>
        <taxon>Eukaryota</taxon>
        <taxon>Viridiplantae</taxon>
        <taxon>Streptophyta</taxon>
        <taxon>Embryophyta</taxon>
        <taxon>Tracheophyta</taxon>
        <taxon>Spermatophyta</taxon>
        <taxon>Magnoliopsida</taxon>
        <taxon>eudicotyledons</taxon>
        <taxon>Gunneridae</taxon>
        <taxon>Pentapetalae</taxon>
        <taxon>rosids</taxon>
        <taxon>malvids</taxon>
        <taxon>Brassicales</taxon>
        <taxon>Brassicaceae</taxon>
        <taxon>Brassiceae</taxon>
        <taxon>Brassica</taxon>
    </lineage>
</organism>
<evidence type="ECO:0008006" key="5">
    <source>
        <dbReference type="Google" id="ProtNLM"/>
    </source>
</evidence>
<dbReference type="EnsemblPlants" id="Bra009784.1">
    <property type="protein sequence ID" value="Bra009784.1-P"/>
    <property type="gene ID" value="Bra009784"/>
</dbReference>
<feature type="compositionally biased region" description="Basic and acidic residues" evidence="1">
    <location>
        <begin position="498"/>
        <end position="554"/>
    </location>
</feature>
<reference evidence="3" key="3">
    <citation type="submission" date="2023-03" db="UniProtKB">
        <authorList>
            <consortium name="EnsemblPlants"/>
        </authorList>
    </citation>
    <scope>IDENTIFICATION</scope>
    <source>
        <strain evidence="3">cv. Chiifu-401-42</strain>
    </source>
</reference>
<accession>M4CZY7</accession>
<feature type="compositionally biased region" description="Basic and acidic residues" evidence="1">
    <location>
        <begin position="318"/>
        <end position="341"/>
    </location>
</feature>
<sequence length="807" mass="93089">MGKKKKPKADEADVTAEREGVNQESQRTGIGRKRHGEADVRAERETPKQKTQRTEMGRKKHNEAHVMAEREAVNQESQRTEMGRKTHIESHVTAEREGPKQKTQRLVVFCLFGFLVNFDMPTSSDLLLLKYMTEMGRKTHIEAHVTAEREAPKQKTQRLVVFCLFGFLVNFDMPTSSDLLLLKYMTEMGRKRHNEAHVTVEKEAQKQKTQRTEMERKRHGEAHREREAPKQKTQRTEMERKKHNEAHVRAKRETVNQESQRFVVLVSLHSYQILGLKWRERDTTKLTTEIGRNRHSEAHVMAEREAVNQESQRKRHSEAHVTAEREAQSRKLKEAHVTAEREAPKKKTQRLVVFCLLRFLVNCDLPTSSDLLLLKYNTEIERRKHIEAHVTAEREAPKQKTQMLVVFCLLGFLVNCDLPTSSDLLLLKYNTEIERKKHIEAHVTAEREAPKQKTQMLVVFCLLGFLVNCDLPTSSNLLLLKYNTEMGRKRHIEAHVTAEREAPKQKTQRTEMEKKRHSEADVSTEREALKQKTQRTEMGRKRHIEAHVTAERKAPKQKTQSSRCPDNSGDVVPQRHELQEADLLPKMDGIIVYYANQYKRPTASVTLGNQASDIAMTMWTEDWLEDHTEPHNVTFISGDGGFSKTLDLLTEAGHLVVLVTNEREKDLRAYLQWTMRECLSLPPDRVSKNPSEAKQATTDFVPKSIVQLPDGSVQISIALENHTQKTVIRSIDDDCVSVVGVDDMGTNKEIMEDLGRVIKLIHNRFCLIGKKSKLMQFKKVGDRNKWTLVVEDMTDRQAVLKLVQART</sequence>
<keyword evidence="2" id="KW-1133">Transmembrane helix</keyword>
<keyword evidence="4" id="KW-1185">Reference proteome</keyword>
<reference evidence="3 4" key="1">
    <citation type="journal article" date="2011" name="Nat. Genet.">
        <title>The genome of the mesopolyploid crop species Brassica rapa.</title>
        <authorList>
            <consortium name="Brassica rapa Genome Sequencing Project Consortium"/>
            <person name="Wang X."/>
            <person name="Wang H."/>
            <person name="Wang J."/>
            <person name="Sun R."/>
            <person name="Wu J."/>
            <person name="Liu S."/>
            <person name="Bai Y."/>
            <person name="Mun J.H."/>
            <person name="Bancroft I."/>
            <person name="Cheng F."/>
            <person name="Huang S."/>
            <person name="Li X."/>
            <person name="Hua W."/>
            <person name="Wang J."/>
            <person name="Wang X."/>
            <person name="Freeling M."/>
            <person name="Pires J.C."/>
            <person name="Paterson A.H."/>
            <person name="Chalhoub B."/>
            <person name="Wang B."/>
            <person name="Hayward A."/>
            <person name="Sharpe A.G."/>
            <person name="Park B.S."/>
            <person name="Weisshaar B."/>
            <person name="Liu B."/>
            <person name="Li B."/>
            <person name="Liu B."/>
            <person name="Tong C."/>
            <person name="Song C."/>
            <person name="Duran C."/>
            <person name="Peng C."/>
            <person name="Geng C."/>
            <person name="Koh C."/>
            <person name="Lin C."/>
            <person name="Edwards D."/>
            <person name="Mu D."/>
            <person name="Shen D."/>
            <person name="Soumpourou E."/>
            <person name="Li F."/>
            <person name="Fraser F."/>
            <person name="Conant G."/>
            <person name="Lassalle G."/>
            <person name="King G.J."/>
            <person name="Bonnema G."/>
            <person name="Tang H."/>
            <person name="Wang H."/>
            <person name="Belcram H."/>
            <person name="Zhou H."/>
            <person name="Hirakawa H."/>
            <person name="Abe H."/>
            <person name="Guo H."/>
            <person name="Wang H."/>
            <person name="Jin H."/>
            <person name="Parkin I.A."/>
            <person name="Batley J."/>
            <person name="Kim J.S."/>
            <person name="Just J."/>
            <person name="Li J."/>
            <person name="Xu J."/>
            <person name="Deng J."/>
            <person name="Kim J.A."/>
            <person name="Li J."/>
            <person name="Yu J."/>
            <person name="Meng J."/>
            <person name="Wang J."/>
            <person name="Min J."/>
            <person name="Poulain J."/>
            <person name="Wang J."/>
            <person name="Hatakeyama K."/>
            <person name="Wu K."/>
            <person name="Wang L."/>
            <person name="Fang L."/>
            <person name="Trick M."/>
            <person name="Links M.G."/>
            <person name="Zhao M."/>
            <person name="Jin M."/>
            <person name="Ramchiary N."/>
            <person name="Drou N."/>
            <person name="Berkman P.J."/>
            <person name="Cai Q."/>
            <person name="Huang Q."/>
            <person name="Li R."/>
            <person name="Tabata S."/>
            <person name="Cheng S."/>
            <person name="Zhang S."/>
            <person name="Zhang S."/>
            <person name="Huang S."/>
            <person name="Sato S."/>
            <person name="Sun S."/>
            <person name="Kwon S.J."/>
            <person name="Choi S.R."/>
            <person name="Lee T.H."/>
            <person name="Fan W."/>
            <person name="Zhao X."/>
            <person name="Tan X."/>
            <person name="Xu X."/>
            <person name="Wang Y."/>
            <person name="Qiu Y."/>
            <person name="Yin Y."/>
            <person name="Li Y."/>
            <person name="Du Y."/>
            <person name="Liao Y."/>
            <person name="Lim Y."/>
            <person name="Narusaka Y."/>
            <person name="Wang Y."/>
            <person name="Wang Z."/>
            <person name="Li Z."/>
            <person name="Wang Z."/>
            <person name="Xiong Z."/>
            <person name="Zhang Z."/>
        </authorList>
    </citation>
    <scope>NUCLEOTIDE SEQUENCE [LARGE SCALE GENOMIC DNA]</scope>
    <source>
        <strain evidence="3 4">cv. Chiifu-401-42</strain>
    </source>
</reference>
<feature type="region of interest" description="Disordered" evidence="1">
    <location>
        <begin position="1"/>
        <end position="64"/>
    </location>
</feature>
<feature type="compositionally biased region" description="Basic and acidic residues" evidence="1">
    <location>
        <begin position="8"/>
        <end position="21"/>
    </location>
</feature>